<dbReference type="EMBL" id="JAJEWP010000005">
    <property type="protein sequence ID" value="MCC2617616.1"/>
    <property type="molecule type" value="Genomic_DNA"/>
</dbReference>
<dbReference type="SMART" id="SM00014">
    <property type="entry name" value="acidPPc"/>
    <property type="match status" value="1"/>
</dbReference>
<keyword evidence="7 10" id="KW-0472">Membrane</keyword>
<dbReference type="InterPro" id="IPR000326">
    <property type="entry name" value="PAP2/HPO"/>
</dbReference>
<gene>
    <name evidence="12" type="ORF">LJ739_15285</name>
</gene>
<evidence type="ECO:0000256" key="3">
    <source>
        <dbReference type="ARBA" id="ARBA00022475"/>
    </source>
</evidence>
<feature type="transmembrane region" description="Helical" evidence="10">
    <location>
        <begin position="151"/>
        <end position="169"/>
    </location>
</feature>
<organism evidence="12 13">
    <name type="scientific">Fluctibacter halophilus</name>
    <dbReference type="NCBI Taxonomy" id="226011"/>
    <lineage>
        <taxon>Bacteria</taxon>
        <taxon>Pseudomonadati</taxon>
        <taxon>Pseudomonadota</taxon>
        <taxon>Gammaproteobacteria</taxon>
        <taxon>Alteromonadales</taxon>
        <taxon>Alteromonadaceae</taxon>
        <taxon>Fluctibacter</taxon>
    </lineage>
</organism>
<evidence type="ECO:0000313" key="13">
    <source>
        <dbReference type="Proteomes" id="UP001520878"/>
    </source>
</evidence>
<comment type="catalytic activity">
    <reaction evidence="9">
        <text>di-trans,octa-cis-undecaprenyl diphosphate + H2O = di-trans,octa-cis-undecaprenyl phosphate + phosphate + H(+)</text>
        <dbReference type="Rhea" id="RHEA:28094"/>
        <dbReference type="ChEBI" id="CHEBI:15377"/>
        <dbReference type="ChEBI" id="CHEBI:15378"/>
        <dbReference type="ChEBI" id="CHEBI:43474"/>
        <dbReference type="ChEBI" id="CHEBI:58405"/>
        <dbReference type="ChEBI" id="CHEBI:60392"/>
        <dbReference type="EC" id="3.6.1.27"/>
    </reaction>
</comment>
<dbReference type="InterPro" id="IPR036938">
    <property type="entry name" value="PAP2/HPO_sf"/>
</dbReference>
<dbReference type="EC" id="3.6.1.27" evidence="2"/>
<dbReference type="Proteomes" id="UP001520878">
    <property type="component" value="Unassembled WGS sequence"/>
</dbReference>
<keyword evidence="6 10" id="KW-1133">Transmembrane helix</keyword>
<evidence type="ECO:0000256" key="6">
    <source>
        <dbReference type="ARBA" id="ARBA00022989"/>
    </source>
</evidence>
<keyword evidence="13" id="KW-1185">Reference proteome</keyword>
<comment type="caution">
    <text evidence="12">The sequence shown here is derived from an EMBL/GenBank/DDBJ whole genome shotgun (WGS) entry which is preliminary data.</text>
</comment>
<feature type="transmembrane region" description="Helical" evidence="10">
    <location>
        <begin position="55"/>
        <end position="75"/>
    </location>
</feature>
<accession>A0ABS8GBZ7</accession>
<evidence type="ECO:0000256" key="9">
    <source>
        <dbReference type="ARBA" id="ARBA00047594"/>
    </source>
</evidence>
<keyword evidence="5" id="KW-0378">Hydrolase</keyword>
<proteinExistence type="predicted"/>
<dbReference type="SUPFAM" id="SSF48317">
    <property type="entry name" value="Acid phosphatase/Vanadium-dependent haloperoxidase"/>
    <property type="match status" value="1"/>
</dbReference>
<evidence type="ECO:0000313" key="12">
    <source>
        <dbReference type="EMBL" id="MCC2617616.1"/>
    </source>
</evidence>
<evidence type="ECO:0000256" key="5">
    <source>
        <dbReference type="ARBA" id="ARBA00022801"/>
    </source>
</evidence>
<protein>
    <recommendedName>
        <fullName evidence="2">undecaprenyl-diphosphate phosphatase</fullName>
        <ecNumber evidence="2">3.6.1.27</ecNumber>
    </recommendedName>
    <alternativeName>
        <fullName evidence="8">Undecaprenyl pyrophosphate phosphatase</fullName>
    </alternativeName>
</protein>
<feature type="transmembrane region" description="Helical" evidence="10">
    <location>
        <begin position="110"/>
        <end position="131"/>
    </location>
</feature>
<evidence type="ECO:0000256" key="4">
    <source>
        <dbReference type="ARBA" id="ARBA00022692"/>
    </source>
</evidence>
<reference evidence="12 13" key="1">
    <citation type="submission" date="2021-10" db="EMBL/GenBank/DDBJ databases">
        <title>Draft genome of Aestuariibacter halophilus JC2043.</title>
        <authorList>
            <person name="Emsley S.A."/>
            <person name="Pfannmuller K.M."/>
            <person name="Ushijima B."/>
            <person name="Saw J.H."/>
            <person name="Videau P."/>
        </authorList>
    </citation>
    <scope>NUCLEOTIDE SEQUENCE [LARGE SCALE GENOMIC DNA]</scope>
    <source>
        <strain evidence="12 13">JC2043</strain>
    </source>
</reference>
<feature type="domain" description="Phosphatidic acid phosphatase type 2/haloperoxidase" evidence="11">
    <location>
        <begin position="57"/>
        <end position="166"/>
    </location>
</feature>
<dbReference type="RefSeq" id="WP_229161909.1">
    <property type="nucleotide sequence ID" value="NZ_JAJEWP010000005.1"/>
</dbReference>
<keyword evidence="4 10" id="KW-0812">Transmembrane</keyword>
<dbReference type="PANTHER" id="PTHR14969:SF62">
    <property type="entry name" value="DECAPRENYLPHOSPHORYL-5-PHOSPHORIBOSE PHOSPHATASE RV3807C-RELATED"/>
    <property type="match status" value="1"/>
</dbReference>
<evidence type="ECO:0000259" key="11">
    <source>
        <dbReference type="SMART" id="SM00014"/>
    </source>
</evidence>
<comment type="subcellular location">
    <subcellularLocation>
        <location evidence="1">Cell membrane</location>
        <topology evidence="1">Multi-pass membrane protein</topology>
    </subcellularLocation>
</comment>
<dbReference type="PANTHER" id="PTHR14969">
    <property type="entry name" value="SPHINGOSINE-1-PHOSPHATE PHOSPHOHYDROLASE"/>
    <property type="match status" value="1"/>
</dbReference>
<evidence type="ECO:0000256" key="7">
    <source>
        <dbReference type="ARBA" id="ARBA00023136"/>
    </source>
</evidence>
<evidence type="ECO:0000256" key="10">
    <source>
        <dbReference type="SAM" id="Phobius"/>
    </source>
</evidence>
<evidence type="ECO:0000256" key="1">
    <source>
        <dbReference type="ARBA" id="ARBA00004651"/>
    </source>
</evidence>
<dbReference type="Gene3D" id="1.20.144.10">
    <property type="entry name" value="Phosphatidic acid phosphatase type 2/haloperoxidase"/>
    <property type="match status" value="1"/>
</dbReference>
<name>A0ABS8GBZ7_9ALTE</name>
<evidence type="ECO:0000256" key="2">
    <source>
        <dbReference type="ARBA" id="ARBA00012374"/>
    </source>
</evidence>
<evidence type="ECO:0000256" key="8">
    <source>
        <dbReference type="ARBA" id="ARBA00032707"/>
    </source>
</evidence>
<dbReference type="Pfam" id="PF01569">
    <property type="entry name" value="PAP2"/>
    <property type="match status" value="1"/>
</dbReference>
<sequence length="170" mass="19275">MNRLTKTDTRLFYWLFNMTANRDCRWIRWVSRTGDGHLYFLIGLALWAFDPLHGALFLYSALIAYALELPLYVVLKKAFKRQRPCDLFKNLHAHITPSDKFSLPSGHTAAAFLMASQVVHFYPTMAFIAYPWACTIGLSRVLLGVHYPSDIVVGACLGLMISSFSLVVLV</sequence>
<feature type="transmembrane region" description="Helical" evidence="10">
    <location>
        <begin position="29"/>
        <end position="49"/>
    </location>
</feature>
<keyword evidence="3" id="KW-1003">Cell membrane</keyword>